<sequence length="271" mass="31793">MTSPVKKSNGDGRSTQSINQLQEDDTFNSADKNQYYENDILSRNAKTSLEDSSQNSKPRYSYISMITKAVLSKKSRKIVLQDIYQYIMNTFPFYKNKEKAWRNSVRHNLSINECFIKIGRSGNGKGNFWSIHPSYIDDFIKGDFRLRQARRRTKRILVRGPTRYNSGYRPMTQLPTAFHQYLSNRPTMQDYYQFQQQESISYGHKMNFSTPGERSKSENICLVGSDYEKVTKPFEYEQPCLELNSPFQQHETSTFGAFPHYCQYEHGVCYH</sequence>
<feature type="DNA-binding region" description="Fork-head" evidence="3">
    <location>
        <begin position="57"/>
        <end position="150"/>
    </location>
</feature>
<dbReference type="PROSITE" id="PS00658">
    <property type="entry name" value="FORK_HEAD_2"/>
    <property type="match status" value="1"/>
</dbReference>
<feature type="domain" description="Fork-head" evidence="5">
    <location>
        <begin position="57"/>
        <end position="150"/>
    </location>
</feature>
<feature type="region of interest" description="Disordered" evidence="4">
    <location>
        <begin position="1"/>
        <end position="33"/>
    </location>
</feature>
<protein>
    <recommendedName>
        <fullName evidence="5">Fork-head domain-containing protein</fullName>
    </recommendedName>
</protein>
<dbReference type="InterPro" id="IPR047519">
    <property type="entry name" value="FH_FOXQ2-like"/>
</dbReference>
<gene>
    <name evidence="6" type="ORF">MEDL_12859</name>
</gene>
<keyword evidence="7" id="KW-1185">Reference proteome</keyword>
<accession>A0A8S3QT55</accession>
<dbReference type="GO" id="GO:0000981">
    <property type="term" value="F:DNA-binding transcription factor activity, RNA polymerase II-specific"/>
    <property type="evidence" value="ECO:0007669"/>
    <property type="project" value="TreeGrafter"/>
</dbReference>
<comment type="caution">
    <text evidence="6">The sequence shown here is derived from an EMBL/GenBank/DDBJ whole genome shotgun (WGS) entry which is preliminary data.</text>
</comment>
<dbReference type="GO" id="GO:0005634">
    <property type="term" value="C:nucleus"/>
    <property type="evidence" value="ECO:0007669"/>
    <property type="project" value="UniProtKB-SubCell"/>
</dbReference>
<dbReference type="PANTHER" id="PTHR11829:SF142">
    <property type="entry name" value="FORK-HEAD DOMAIN-CONTAINING PROTEIN"/>
    <property type="match status" value="1"/>
</dbReference>
<name>A0A8S3QT55_MYTED</name>
<dbReference type="EMBL" id="CAJPWZ010000664">
    <property type="protein sequence ID" value="CAG2198055.1"/>
    <property type="molecule type" value="Genomic_DNA"/>
</dbReference>
<evidence type="ECO:0000313" key="6">
    <source>
        <dbReference type="EMBL" id="CAG2198055.1"/>
    </source>
</evidence>
<comment type="subcellular location">
    <subcellularLocation>
        <location evidence="3">Nucleus</location>
    </subcellularLocation>
</comment>
<proteinExistence type="predicted"/>
<evidence type="ECO:0000256" key="3">
    <source>
        <dbReference type="PROSITE-ProRule" id="PRU00089"/>
    </source>
</evidence>
<keyword evidence="2 3" id="KW-0539">Nucleus</keyword>
<dbReference type="PROSITE" id="PS50039">
    <property type="entry name" value="FORK_HEAD_3"/>
    <property type="match status" value="1"/>
</dbReference>
<evidence type="ECO:0000256" key="1">
    <source>
        <dbReference type="ARBA" id="ARBA00023125"/>
    </source>
</evidence>
<dbReference type="InterPro" id="IPR030456">
    <property type="entry name" value="TF_fork_head_CS_2"/>
</dbReference>
<dbReference type="SUPFAM" id="SSF46785">
    <property type="entry name" value="Winged helix' DNA-binding domain"/>
    <property type="match status" value="1"/>
</dbReference>
<keyword evidence="1 3" id="KW-0238">DNA-binding</keyword>
<dbReference type="InterPro" id="IPR050211">
    <property type="entry name" value="FOX_domain-containing"/>
</dbReference>
<dbReference type="GO" id="GO:0009653">
    <property type="term" value="P:anatomical structure morphogenesis"/>
    <property type="evidence" value="ECO:0007669"/>
    <property type="project" value="TreeGrafter"/>
</dbReference>
<dbReference type="InterPro" id="IPR036390">
    <property type="entry name" value="WH_DNA-bd_sf"/>
</dbReference>
<dbReference type="GO" id="GO:0000978">
    <property type="term" value="F:RNA polymerase II cis-regulatory region sequence-specific DNA binding"/>
    <property type="evidence" value="ECO:0007669"/>
    <property type="project" value="TreeGrafter"/>
</dbReference>
<dbReference type="AlphaFoldDB" id="A0A8S3QT55"/>
<dbReference type="CDD" id="cd20035">
    <property type="entry name" value="FH_FOXQ2-like"/>
    <property type="match status" value="1"/>
</dbReference>
<dbReference type="Proteomes" id="UP000683360">
    <property type="component" value="Unassembled WGS sequence"/>
</dbReference>
<dbReference type="PRINTS" id="PR00053">
    <property type="entry name" value="FORKHEAD"/>
</dbReference>
<evidence type="ECO:0000259" key="5">
    <source>
        <dbReference type="PROSITE" id="PS50039"/>
    </source>
</evidence>
<dbReference type="InterPro" id="IPR001766">
    <property type="entry name" value="Fork_head_dom"/>
</dbReference>
<evidence type="ECO:0000256" key="4">
    <source>
        <dbReference type="SAM" id="MobiDB-lite"/>
    </source>
</evidence>
<organism evidence="6 7">
    <name type="scientific">Mytilus edulis</name>
    <name type="common">Blue mussel</name>
    <dbReference type="NCBI Taxonomy" id="6550"/>
    <lineage>
        <taxon>Eukaryota</taxon>
        <taxon>Metazoa</taxon>
        <taxon>Spiralia</taxon>
        <taxon>Lophotrochozoa</taxon>
        <taxon>Mollusca</taxon>
        <taxon>Bivalvia</taxon>
        <taxon>Autobranchia</taxon>
        <taxon>Pteriomorphia</taxon>
        <taxon>Mytilida</taxon>
        <taxon>Mytiloidea</taxon>
        <taxon>Mytilidae</taxon>
        <taxon>Mytilinae</taxon>
        <taxon>Mytilus</taxon>
    </lineage>
</organism>
<dbReference type="Pfam" id="PF00250">
    <property type="entry name" value="Forkhead"/>
    <property type="match status" value="1"/>
</dbReference>
<evidence type="ECO:0000256" key="2">
    <source>
        <dbReference type="ARBA" id="ARBA00023242"/>
    </source>
</evidence>
<dbReference type="SMART" id="SM00339">
    <property type="entry name" value="FH"/>
    <property type="match status" value="1"/>
</dbReference>
<evidence type="ECO:0000313" key="7">
    <source>
        <dbReference type="Proteomes" id="UP000683360"/>
    </source>
</evidence>
<dbReference type="FunFam" id="1.10.10.10:FF:000135">
    <property type="entry name" value="forkhead box protein G1"/>
    <property type="match status" value="1"/>
</dbReference>
<dbReference type="PANTHER" id="PTHR11829">
    <property type="entry name" value="FORKHEAD BOX PROTEIN"/>
    <property type="match status" value="1"/>
</dbReference>
<dbReference type="GO" id="GO:0030154">
    <property type="term" value="P:cell differentiation"/>
    <property type="evidence" value="ECO:0007669"/>
    <property type="project" value="TreeGrafter"/>
</dbReference>
<dbReference type="InterPro" id="IPR036388">
    <property type="entry name" value="WH-like_DNA-bd_sf"/>
</dbReference>
<dbReference type="OrthoDB" id="6045004at2759"/>
<reference evidence="6" key="1">
    <citation type="submission" date="2021-03" db="EMBL/GenBank/DDBJ databases">
        <authorList>
            <person name="Bekaert M."/>
        </authorList>
    </citation>
    <scope>NUCLEOTIDE SEQUENCE</scope>
</reference>
<dbReference type="Gene3D" id="1.10.10.10">
    <property type="entry name" value="Winged helix-like DNA-binding domain superfamily/Winged helix DNA-binding domain"/>
    <property type="match status" value="1"/>
</dbReference>